<evidence type="ECO:0000256" key="3">
    <source>
        <dbReference type="ARBA" id="ARBA00022679"/>
    </source>
</evidence>
<evidence type="ECO:0000256" key="1">
    <source>
        <dbReference type="ARBA" id="ARBA00000085"/>
    </source>
</evidence>
<dbReference type="RefSeq" id="WP_342355690.1">
    <property type="nucleotide sequence ID" value="NZ_JACHFL010000004.1"/>
</dbReference>
<dbReference type="EMBL" id="JACHFL010000004">
    <property type="protein sequence ID" value="MBB5362777.1"/>
    <property type="molecule type" value="Genomic_DNA"/>
</dbReference>
<evidence type="ECO:0000256" key="2">
    <source>
        <dbReference type="ARBA" id="ARBA00012438"/>
    </source>
</evidence>
<reference evidence="5 6" key="1">
    <citation type="submission" date="2020-08" db="EMBL/GenBank/DDBJ databases">
        <title>Genomic Encyclopedia of Type Strains, Phase IV (KMG-IV): sequencing the most valuable type-strain genomes for metagenomic binning, comparative biology and taxonomic classification.</title>
        <authorList>
            <person name="Goeker M."/>
        </authorList>
    </citation>
    <scope>NUCLEOTIDE SEQUENCE [LARGE SCALE GENOMIC DNA]</scope>
    <source>
        <strain evidence="5 6">DSM 27939</strain>
    </source>
</reference>
<dbReference type="Proteomes" id="UP000552709">
    <property type="component" value="Unassembled WGS sequence"/>
</dbReference>
<organism evidence="5 6">
    <name type="scientific">Deinococcus humi</name>
    <dbReference type="NCBI Taxonomy" id="662880"/>
    <lineage>
        <taxon>Bacteria</taxon>
        <taxon>Thermotogati</taxon>
        <taxon>Deinococcota</taxon>
        <taxon>Deinococci</taxon>
        <taxon>Deinococcales</taxon>
        <taxon>Deinococcaceae</taxon>
        <taxon>Deinococcus</taxon>
    </lineage>
</organism>
<dbReference type="GO" id="GO:0007234">
    <property type="term" value="P:osmosensory signaling via phosphorelay pathway"/>
    <property type="evidence" value="ECO:0007669"/>
    <property type="project" value="TreeGrafter"/>
</dbReference>
<dbReference type="InterPro" id="IPR050351">
    <property type="entry name" value="BphY/WalK/GraS-like"/>
</dbReference>
<dbReference type="Gene3D" id="3.30.565.10">
    <property type="entry name" value="Histidine kinase-like ATPase, C-terminal domain"/>
    <property type="match status" value="1"/>
</dbReference>
<proteinExistence type="predicted"/>
<protein>
    <recommendedName>
        <fullName evidence="2">histidine kinase</fullName>
        <ecNumber evidence="2">2.7.13.3</ecNumber>
    </recommendedName>
</protein>
<dbReference type="EC" id="2.7.13.3" evidence="2"/>
<gene>
    <name evidence="5" type="ORF">HNQ08_001875</name>
</gene>
<evidence type="ECO:0000256" key="4">
    <source>
        <dbReference type="ARBA" id="ARBA00022777"/>
    </source>
</evidence>
<sequence length="84" mass="9562">MNTLIDAMLDMPRTSRLPLRVRLVDLKALGAAVHMELDLVDRRVECRVGRLPLVTGDHDLLRQVMQNLLSNALKYTDLRELAVI</sequence>
<comment type="catalytic activity">
    <reaction evidence="1">
        <text>ATP + protein L-histidine = ADP + protein N-phospho-L-histidine.</text>
        <dbReference type="EC" id="2.7.13.3"/>
    </reaction>
</comment>
<keyword evidence="3" id="KW-0808">Transferase</keyword>
<accession>A0A7W8NGA5</accession>
<keyword evidence="4 5" id="KW-0418">Kinase</keyword>
<keyword evidence="6" id="KW-1185">Reference proteome</keyword>
<comment type="caution">
    <text evidence="5">The sequence shown here is derived from an EMBL/GenBank/DDBJ whole genome shotgun (WGS) entry which is preliminary data.</text>
</comment>
<evidence type="ECO:0000313" key="6">
    <source>
        <dbReference type="Proteomes" id="UP000552709"/>
    </source>
</evidence>
<dbReference type="PANTHER" id="PTHR42878:SF15">
    <property type="entry name" value="BACTERIOPHYTOCHROME"/>
    <property type="match status" value="1"/>
</dbReference>
<dbReference type="GO" id="GO:0004673">
    <property type="term" value="F:protein histidine kinase activity"/>
    <property type="evidence" value="ECO:0007669"/>
    <property type="project" value="UniProtKB-EC"/>
</dbReference>
<name>A0A7W8NGA5_9DEIO</name>
<dbReference type="AlphaFoldDB" id="A0A7W8NGA5"/>
<dbReference type="PANTHER" id="PTHR42878">
    <property type="entry name" value="TWO-COMPONENT HISTIDINE KINASE"/>
    <property type="match status" value="1"/>
</dbReference>
<dbReference type="GO" id="GO:0030295">
    <property type="term" value="F:protein kinase activator activity"/>
    <property type="evidence" value="ECO:0007669"/>
    <property type="project" value="TreeGrafter"/>
</dbReference>
<dbReference type="InterPro" id="IPR036890">
    <property type="entry name" value="HATPase_C_sf"/>
</dbReference>
<dbReference type="GO" id="GO:0000156">
    <property type="term" value="F:phosphorelay response regulator activity"/>
    <property type="evidence" value="ECO:0007669"/>
    <property type="project" value="TreeGrafter"/>
</dbReference>
<evidence type="ECO:0000313" key="5">
    <source>
        <dbReference type="EMBL" id="MBB5362777.1"/>
    </source>
</evidence>
<dbReference type="SUPFAM" id="SSF55874">
    <property type="entry name" value="ATPase domain of HSP90 chaperone/DNA topoisomerase II/histidine kinase"/>
    <property type="match status" value="1"/>
</dbReference>